<feature type="transmembrane region" description="Helical" evidence="5">
    <location>
        <begin position="80"/>
        <end position="99"/>
    </location>
</feature>
<protein>
    <submittedName>
        <fullName evidence="6">Uncharacterized protein</fullName>
    </submittedName>
</protein>
<comment type="subcellular location">
    <subcellularLocation>
        <location evidence="1">Membrane</location>
        <topology evidence="1">Multi-pass membrane protein</topology>
    </subcellularLocation>
</comment>
<dbReference type="EMBL" id="CM017322">
    <property type="protein sequence ID" value="KAE8009024.1"/>
    <property type="molecule type" value="Genomic_DNA"/>
</dbReference>
<dbReference type="PANTHER" id="PTHR21389:SF0">
    <property type="entry name" value="ETOPOSIDE-INDUCED PROTEIN 2.4 HOMOLOG"/>
    <property type="match status" value="1"/>
</dbReference>
<gene>
    <name evidence="6" type="ORF">FH972_005482</name>
</gene>
<dbReference type="Proteomes" id="UP000327013">
    <property type="component" value="Chromosome 2"/>
</dbReference>
<evidence type="ECO:0000256" key="4">
    <source>
        <dbReference type="ARBA" id="ARBA00023136"/>
    </source>
</evidence>
<dbReference type="AlphaFoldDB" id="A0A5N6QPR4"/>
<name>A0A5N6QPR4_9ROSI</name>
<evidence type="ECO:0000256" key="2">
    <source>
        <dbReference type="ARBA" id="ARBA00022692"/>
    </source>
</evidence>
<dbReference type="PANTHER" id="PTHR21389">
    <property type="entry name" value="P53 INDUCED PROTEIN"/>
    <property type="match status" value="1"/>
</dbReference>
<accession>A0A5N6QPR4</accession>
<evidence type="ECO:0000256" key="1">
    <source>
        <dbReference type="ARBA" id="ARBA00004141"/>
    </source>
</evidence>
<dbReference type="GO" id="GO:0005783">
    <property type="term" value="C:endoplasmic reticulum"/>
    <property type="evidence" value="ECO:0007669"/>
    <property type="project" value="TreeGrafter"/>
</dbReference>
<dbReference type="Pfam" id="PF07264">
    <property type="entry name" value="EI24"/>
    <property type="match status" value="1"/>
</dbReference>
<evidence type="ECO:0000256" key="5">
    <source>
        <dbReference type="SAM" id="Phobius"/>
    </source>
</evidence>
<feature type="transmembrane region" description="Helical" evidence="5">
    <location>
        <begin position="45"/>
        <end position="68"/>
    </location>
</feature>
<sequence length="152" mass="17108">MYSYRYNDIAKFGFAAMGRSGPSGVEPSSPSESITAKSTVHTERLAGLGGVMIGIGEQVYSVLLLSFFFLEVFATGFVPYVGKVLNFLLLSWMYAYYCFEYKWNISEVALDKRLDFFESNWAFFAGFDTLGFPFVVCFMVSHMGESMITDLN</sequence>
<dbReference type="OrthoDB" id="266518at2759"/>
<evidence type="ECO:0000313" key="7">
    <source>
        <dbReference type="Proteomes" id="UP000327013"/>
    </source>
</evidence>
<keyword evidence="2 5" id="KW-0812">Transmembrane</keyword>
<dbReference type="GO" id="GO:0016020">
    <property type="term" value="C:membrane"/>
    <property type="evidence" value="ECO:0007669"/>
    <property type="project" value="UniProtKB-SubCell"/>
</dbReference>
<evidence type="ECO:0000313" key="6">
    <source>
        <dbReference type="EMBL" id="KAE8009024.1"/>
    </source>
</evidence>
<feature type="transmembrane region" description="Helical" evidence="5">
    <location>
        <begin position="120"/>
        <end position="141"/>
    </location>
</feature>
<dbReference type="InterPro" id="IPR059112">
    <property type="entry name" value="CysZ/EI24"/>
</dbReference>
<dbReference type="GO" id="GO:0016236">
    <property type="term" value="P:macroautophagy"/>
    <property type="evidence" value="ECO:0007669"/>
    <property type="project" value="TreeGrafter"/>
</dbReference>
<organism evidence="6 7">
    <name type="scientific">Carpinus fangiana</name>
    <dbReference type="NCBI Taxonomy" id="176857"/>
    <lineage>
        <taxon>Eukaryota</taxon>
        <taxon>Viridiplantae</taxon>
        <taxon>Streptophyta</taxon>
        <taxon>Embryophyta</taxon>
        <taxon>Tracheophyta</taxon>
        <taxon>Spermatophyta</taxon>
        <taxon>Magnoliopsida</taxon>
        <taxon>eudicotyledons</taxon>
        <taxon>Gunneridae</taxon>
        <taxon>Pentapetalae</taxon>
        <taxon>rosids</taxon>
        <taxon>fabids</taxon>
        <taxon>Fagales</taxon>
        <taxon>Betulaceae</taxon>
        <taxon>Carpinus</taxon>
    </lineage>
</organism>
<keyword evidence="7" id="KW-1185">Reference proteome</keyword>
<reference evidence="6 7" key="1">
    <citation type="submission" date="2019-06" db="EMBL/GenBank/DDBJ databases">
        <title>A chromosomal-level reference genome of Carpinus fangiana (Coryloideae, Betulaceae).</title>
        <authorList>
            <person name="Yang X."/>
            <person name="Wang Z."/>
            <person name="Zhang L."/>
            <person name="Hao G."/>
            <person name="Liu J."/>
            <person name="Yang Y."/>
        </authorList>
    </citation>
    <scope>NUCLEOTIDE SEQUENCE [LARGE SCALE GENOMIC DNA]</scope>
    <source>
        <strain evidence="6">Cfa_2016G</strain>
        <tissue evidence="6">Leaf</tissue>
    </source>
</reference>
<proteinExistence type="predicted"/>
<keyword evidence="4 5" id="KW-0472">Membrane</keyword>
<keyword evidence="3 5" id="KW-1133">Transmembrane helix</keyword>
<evidence type="ECO:0000256" key="3">
    <source>
        <dbReference type="ARBA" id="ARBA00022989"/>
    </source>
</evidence>